<gene>
    <name evidence="2" type="ORF">RCOM_1001650</name>
</gene>
<protein>
    <submittedName>
        <fullName evidence="2">Uncharacterized protein</fullName>
    </submittedName>
</protein>
<feature type="region of interest" description="Disordered" evidence="1">
    <location>
        <begin position="1"/>
        <end position="23"/>
    </location>
</feature>
<name>B9RZU7_RICCO</name>
<reference evidence="3" key="1">
    <citation type="journal article" date="2010" name="Nat. Biotechnol.">
        <title>Draft genome sequence of the oilseed species Ricinus communis.</title>
        <authorList>
            <person name="Chan A.P."/>
            <person name="Crabtree J."/>
            <person name="Zhao Q."/>
            <person name="Lorenzi H."/>
            <person name="Orvis J."/>
            <person name="Puiu D."/>
            <person name="Melake-Berhan A."/>
            <person name="Jones K.M."/>
            <person name="Redman J."/>
            <person name="Chen G."/>
            <person name="Cahoon E.B."/>
            <person name="Gedil M."/>
            <person name="Stanke M."/>
            <person name="Haas B.J."/>
            <person name="Wortman J.R."/>
            <person name="Fraser-Liggett C.M."/>
            <person name="Ravel J."/>
            <person name="Rabinowicz P.D."/>
        </authorList>
    </citation>
    <scope>NUCLEOTIDE SEQUENCE [LARGE SCALE GENOMIC DNA]</scope>
    <source>
        <strain evidence="3">cv. Hale</strain>
    </source>
</reference>
<sequence>MAGRNESGVSEKKSSEGSNDLQTFSAENLQSTLSRGLAAIGYVKPSMRLILVQTLWQSLSLNVSKGT</sequence>
<dbReference type="Proteomes" id="UP000008311">
    <property type="component" value="Unassembled WGS sequence"/>
</dbReference>
<proteinExistence type="predicted"/>
<dbReference type="EMBL" id="EQ973835">
    <property type="protein sequence ID" value="EEF43130.1"/>
    <property type="molecule type" value="Genomic_DNA"/>
</dbReference>
<dbReference type="AlphaFoldDB" id="B9RZU7"/>
<dbReference type="InParanoid" id="B9RZU7"/>
<accession>B9RZU7</accession>
<evidence type="ECO:0000313" key="3">
    <source>
        <dbReference type="Proteomes" id="UP000008311"/>
    </source>
</evidence>
<evidence type="ECO:0000313" key="2">
    <source>
        <dbReference type="EMBL" id="EEF43130.1"/>
    </source>
</evidence>
<keyword evidence="3" id="KW-1185">Reference proteome</keyword>
<organism evidence="2 3">
    <name type="scientific">Ricinus communis</name>
    <name type="common">Castor bean</name>
    <dbReference type="NCBI Taxonomy" id="3988"/>
    <lineage>
        <taxon>Eukaryota</taxon>
        <taxon>Viridiplantae</taxon>
        <taxon>Streptophyta</taxon>
        <taxon>Embryophyta</taxon>
        <taxon>Tracheophyta</taxon>
        <taxon>Spermatophyta</taxon>
        <taxon>Magnoliopsida</taxon>
        <taxon>eudicotyledons</taxon>
        <taxon>Gunneridae</taxon>
        <taxon>Pentapetalae</taxon>
        <taxon>rosids</taxon>
        <taxon>fabids</taxon>
        <taxon>Malpighiales</taxon>
        <taxon>Euphorbiaceae</taxon>
        <taxon>Acalyphoideae</taxon>
        <taxon>Acalypheae</taxon>
        <taxon>Ricinus</taxon>
    </lineage>
</organism>
<evidence type="ECO:0000256" key="1">
    <source>
        <dbReference type="SAM" id="MobiDB-lite"/>
    </source>
</evidence>